<dbReference type="PANTHER" id="PTHR37223:SF1">
    <property type="entry name" value="OS08G0528601 PROTEIN"/>
    <property type="match status" value="1"/>
</dbReference>
<keyword evidence="2" id="KW-1185">Reference proteome</keyword>
<evidence type="ECO:0000313" key="2">
    <source>
        <dbReference type="Proteomes" id="UP000077755"/>
    </source>
</evidence>
<accession>A0A166EZ63</accession>
<protein>
    <submittedName>
        <fullName evidence="1">Uncharacterized protein</fullName>
    </submittedName>
</protein>
<evidence type="ECO:0000313" key="1">
    <source>
        <dbReference type="EMBL" id="WOG89795.1"/>
    </source>
</evidence>
<gene>
    <name evidence="1" type="ORF">DCAR_0209034</name>
</gene>
<dbReference type="AlphaFoldDB" id="A0A166EZ63"/>
<sequence length="77" mass="9078">MSSKKTMMSRGGSRRNDESFVTRMVNSVFSFVRLAEFEILFVLFFLIAFLLFKDLTARPEYNQILVKKPGAAEWWNY</sequence>
<reference evidence="1" key="1">
    <citation type="journal article" date="2016" name="Nat. Genet.">
        <title>A high-quality carrot genome assembly provides new insights into carotenoid accumulation and asterid genome evolution.</title>
        <authorList>
            <person name="Iorizzo M."/>
            <person name="Ellison S."/>
            <person name="Senalik D."/>
            <person name="Zeng P."/>
            <person name="Satapoomin P."/>
            <person name="Huang J."/>
            <person name="Bowman M."/>
            <person name="Iovene M."/>
            <person name="Sanseverino W."/>
            <person name="Cavagnaro P."/>
            <person name="Yildiz M."/>
            <person name="Macko-Podgorni A."/>
            <person name="Moranska E."/>
            <person name="Grzebelus E."/>
            <person name="Grzebelus D."/>
            <person name="Ashrafi H."/>
            <person name="Zheng Z."/>
            <person name="Cheng S."/>
            <person name="Spooner D."/>
            <person name="Van Deynze A."/>
            <person name="Simon P."/>
        </authorList>
    </citation>
    <scope>NUCLEOTIDE SEQUENCE</scope>
    <source>
        <tissue evidence="1">Leaf</tissue>
    </source>
</reference>
<name>A0A166EZ63_DAUCS</name>
<dbReference type="PANTHER" id="PTHR37223">
    <property type="entry name" value="OS08G0528601 PROTEIN"/>
    <property type="match status" value="1"/>
</dbReference>
<reference evidence="1" key="2">
    <citation type="submission" date="2022-03" db="EMBL/GenBank/DDBJ databases">
        <title>Draft title - Genomic analysis of global carrot germplasm unveils the trajectory of domestication and the origin of high carotenoid orange carrot.</title>
        <authorList>
            <person name="Iorizzo M."/>
            <person name="Ellison S."/>
            <person name="Senalik D."/>
            <person name="Macko-Podgorni A."/>
            <person name="Grzebelus D."/>
            <person name="Bostan H."/>
            <person name="Rolling W."/>
            <person name="Curaba J."/>
            <person name="Simon P."/>
        </authorList>
    </citation>
    <scope>NUCLEOTIDE SEQUENCE</scope>
    <source>
        <tissue evidence="1">Leaf</tissue>
    </source>
</reference>
<organism evidence="1 2">
    <name type="scientific">Daucus carota subsp. sativus</name>
    <name type="common">Carrot</name>
    <dbReference type="NCBI Taxonomy" id="79200"/>
    <lineage>
        <taxon>Eukaryota</taxon>
        <taxon>Viridiplantae</taxon>
        <taxon>Streptophyta</taxon>
        <taxon>Embryophyta</taxon>
        <taxon>Tracheophyta</taxon>
        <taxon>Spermatophyta</taxon>
        <taxon>Magnoliopsida</taxon>
        <taxon>eudicotyledons</taxon>
        <taxon>Gunneridae</taxon>
        <taxon>Pentapetalae</taxon>
        <taxon>asterids</taxon>
        <taxon>campanulids</taxon>
        <taxon>Apiales</taxon>
        <taxon>Apiaceae</taxon>
        <taxon>Apioideae</taxon>
        <taxon>Scandiceae</taxon>
        <taxon>Daucinae</taxon>
        <taxon>Daucus</taxon>
        <taxon>Daucus sect. Daucus</taxon>
    </lineage>
</organism>
<proteinExistence type="predicted"/>
<dbReference type="Gramene" id="KZN07157">
    <property type="protein sequence ID" value="KZN07157"/>
    <property type="gene ID" value="DCAR_007994"/>
</dbReference>
<dbReference type="EMBL" id="CP093344">
    <property type="protein sequence ID" value="WOG89795.1"/>
    <property type="molecule type" value="Genomic_DNA"/>
</dbReference>
<dbReference type="OMA" id="NGGEFWP"/>
<dbReference type="Proteomes" id="UP000077755">
    <property type="component" value="Chromosome 2"/>
</dbReference>
<dbReference type="GO" id="GO:0006979">
    <property type="term" value="P:response to oxidative stress"/>
    <property type="evidence" value="ECO:0007669"/>
    <property type="project" value="TreeGrafter"/>
</dbReference>